<evidence type="ECO:0000256" key="1">
    <source>
        <dbReference type="ARBA" id="ARBA00022801"/>
    </source>
</evidence>
<name>A0A402CSB9_9BACT</name>
<dbReference type="InterPro" id="IPR050261">
    <property type="entry name" value="FrsA_esterase"/>
</dbReference>
<reference evidence="2 3" key="1">
    <citation type="journal article" date="2019" name="Int. J. Syst. Evol. Microbiol.">
        <title>Capsulimonas corticalis gen. nov., sp. nov., an aerobic capsulated bacterium, of a novel bacterial order, Capsulimonadales ord. nov., of the class Armatimonadia of the phylum Armatimonadetes.</title>
        <authorList>
            <person name="Li J."/>
            <person name="Kudo C."/>
            <person name="Tonouchi A."/>
        </authorList>
    </citation>
    <scope>NUCLEOTIDE SEQUENCE [LARGE SCALE GENOMIC DNA]</scope>
    <source>
        <strain evidence="2 3">AX-7</strain>
    </source>
</reference>
<keyword evidence="1 2" id="KW-0378">Hydrolase</keyword>
<dbReference type="SUPFAM" id="SSF53474">
    <property type="entry name" value="alpha/beta-Hydrolases"/>
    <property type="match status" value="1"/>
</dbReference>
<sequence length="336" mass="35424">MAQSAGVGHSGGALASAITLIFLTSTLAFAQIPAALAVDAERAYTTALPLYKYDARQPLAAKFGTTTHFPGGRVVTLTYRSVNDVRVPALLYLPDKATKVAPAACLVLLHGLGGNKESLAPLGQLAAASGYVSLIIDEYGHGERAPKKADGTPAAPQFTMDMIGGGRQTVLDVRRGIDLLTLRPDVDPKRVGLMGFSLGALIGSVAAGVEPRIKATVLVSGGGDLAGILKALSERDAVVGGRSMAQWKGMDWNMTRILLQSEEPVNFAAHIAPRAVLMECGRLDDIVPPFAAQAFYDAATKPADNHVQIDWYDNAGHIPPLPAMVPKIQAWLKTNL</sequence>
<proteinExistence type="predicted"/>
<evidence type="ECO:0000313" key="3">
    <source>
        <dbReference type="Proteomes" id="UP000287394"/>
    </source>
</evidence>
<dbReference type="Pfam" id="PF01738">
    <property type="entry name" value="DLH"/>
    <property type="match status" value="1"/>
</dbReference>
<dbReference type="Proteomes" id="UP000287394">
    <property type="component" value="Chromosome"/>
</dbReference>
<dbReference type="InterPro" id="IPR002925">
    <property type="entry name" value="Dienelactn_hydro"/>
</dbReference>
<dbReference type="RefSeq" id="WP_119320268.1">
    <property type="nucleotide sequence ID" value="NZ_AP025739.1"/>
</dbReference>
<dbReference type="KEGG" id="ccot:CCAX7_003780"/>
<dbReference type="PANTHER" id="PTHR22946">
    <property type="entry name" value="DIENELACTONE HYDROLASE DOMAIN-CONTAINING PROTEIN-RELATED"/>
    <property type="match status" value="1"/>
</dbReference>
<protein>
    <submittedName>
        <fullName evidence="2">Alpha/beta hydrolase</fullName>
    </submittedName>
</protein>
<dbReference type="EMBL" id="AP025739">
    <property type="protein sequence ID" value="BDI28327.1"/>
    <property type="molecule type" value="Genomic_DNA"/>
</dbReference>
<keyword evidence="3" id="KW-1185">Reference proteome</keyword>
<organism evidence="2 3">
    <name type="scientific">Capsulimonas corticalis</name>
    <dbReference type="NCBI Taxonomy" id="2219043"/>
    <lineage>
        <taxon>Bacteria</taxon>
        <taxon>Bacillati</taxon>
        <taxon>Armatimonadota</taxon>
        <taxon>Armatimonadia</taxon>
        <taxon>Capsulimonadales</taxon>
        <taxon>Capsulimonadaceae</taxon>
        <taxon>Capsulimonas</taxon>
    </lineage>
</organism>
<dbReference type="OrthoDB" id="9805123at2"/>
<accession>A0A402CSB9</accession>
<dbReference type="AlphaFoldDB" id="A0A402CSB9"/>
<evidence type="ECO:0000313" key="2">
    <source>
        <dbReference type="EMBL" id="BDI28327.1"/>
    </source>
</evidence>
<dbReference type="InterPro" id="IPR029058">
    <property type="entry name" value="AB_hydrolase_fold"/>
</dbReference>
<dbReference type="Gene3D" id="3.40.50.1820">
    <property type="entry name" value="alpha/beta hydrolase"/>
    <property type="match status" value="1"/>
</dbReference>
<dbReference type="PANTHER" id="PTHR22946:SF9">
    <property type="entry name" value="POLYKETIDE TRANSFERASE AF380"/>
    <property type="match status" value="1"/>
</dbReference>
<dbReference type="GO" id="GO:0052689">
    <property type="term" value="F:carboxylic ester hydrolase activity"/>
    <property type="evidence" value="ECO:0007669"/>
    <property type="project" value="UniProtKB-ARBA"/>
</dbReference>
<gene>
    <name evidence="2" type="ORF">CCAX7_003780</name>
</gene>